<dbReference type="InterPro" id="IPR003961">
    <property type="entry name" value="FN3_dom"/>
</dbReference>
<dbReference type="PANTHER" id="PTHR23282">
    <property type="entry name" value="APICAL ENDOSOMAL GLYCOPROTEIN PRECURSOR"/>
    <property type="match status" value="1"/>
</dbReference>
<organism evidence="4 5">
    <name type="scientific">Brumimicrobium glaciale</name>
    <dbReference type="NCBI Taxonomy" id="200475"/>
    <lineage>
        <taxon>Bacteria</taxon>
        <taxon>Pseudomonadati</taxon>
        <taxon>Bacteroidota</taxon>
        <taxon>Flavobacteriia</taxon>
        <taxon>Flavobacteriales</taxon>
        <taxon>Crocinitomicaceae</taxon>
        <taxon>Brumimicrobium</taxon>
    </lineage>
</organism>
<dbReference type="InterPro" id="IPR045474">
    <property type="entry name" value="GEVED"/>
</dbReference>
<evidence type="ECO:0000259" key="2">
    <source>
        <dbReference type="PROSITE" id="PS50060"/>
    </source>
</evidence>
<evidence type="ECO:0000313" key="4">
    <source>
        <dbReference type="EMBL" id="RYM35773.1"/>
    </source>
</evidence>
<feature type="domain" description="MAM" evidence="2">
    <location>
        <begin position="733"/>
        <end position="903"/>
    </location>
</feature>
<feature type="domain" description="MAM" evidence="2">
    <location>
        <begin position="462"/>
        <end position="633"/>
    </location>
</feature>
<dbReference type="Gene3D" id="2.60.40.10">
    <property type="entry name" value="Immunoglobulins"/>
    <property type="match status" value="3"/>
</dbReference>
<evidence type="ECO:0000313" key="5">
    <source>
        <dbReference type="Proteomes" id="UP000293952"/>
    </source>
</evidence>
<dbReference type="Pfam" id="PF00629">
    <property type="entry name" value="MAM"/>
    <property type="match status" value="3"/>
</dbReference>
<feature type="domain" description="Fibronectin type-III" evidence="3">
    <location>
        <begin position="1171"/>
        <end position="1259"/>
    </location>
</feature>
<sequence length="1483" mass="160184">MKNQFFKVGSFFILYFLFIQNLSAQYCIGGGPQTTANANIESVTITGENTTSISYISSCPGVVGVENQTTQSVSLNAGDTYTFNVKFGTCGSSSFGRGQAWIDFNQNQIFEPYESIGTSSGTPGVFPWVGSVSHTFTVPITAVIGPTRIRVMQQEIINSLSLNPCASFNSGSVVDFTADIDNTICTPVLAPFYEGFNNGVLPTCWQNLSSEVTTDLDAFWKFNHAPSFAAAANGKTVGTYAMSDGAFPYADSVMLLTPFIDLSTLANPELTFEWFSNNANSPGNNVPLIIEINDGTSWNYLDTLRGDNTAWVNVFYDLAAYAGDTIQVRFMANQDFLIGPAFYNDILLDEITIDEKTSCLPVANLAATNILGTTAVLSWTENNSATTWNIEFGAPGFIQGSGTGTTISSVTSNPYTINVTPLTDYEFYVQSDCGGGDLSIWTGPFMFSSQCINVVAPWIEGFDNGGAIPTCWYQGVANNEDWRFNDLNSQPPNSHVGNNGVINGSTTSGGYFAWVDDSNPNSAATTLISPPIDVSGLAAPMLRFFLLSDNEGFSNVNFSVDIWDGTAWNIAMFTSNSNTLNNAWREIDVYMNTLTITGDIQVRFVVDENSSISSRDDLAIDDVEIREAPSCLMPTNLTAPNYTLTSANLGWTENNSATSWNIEFGPAGFVQGSGAGTSVSGVGTNPYTINTLAFTDYEFYVQSICSSTDQSGWAGPFAFTTTCNGVIAPWVEDFENGGGRPECWYQGFYNNKDWNFNNVPPVYSHIGSNGVLNGNTASGGYFAWVDDSSPHSLETSLLSPFIDISSLTVPMLRFFLISDNEGDSNVNFSVDIWDGAAWNIGMFTSNSNTVNNAWQEIDILLNTLNITGKIRLRFVVDELNGNDSWDDVAIDDVEVREAPTCFKPTYLTASNIALNSTGLGWTENNSATNWNIEYGLAGFVQGSGAGTSATNVGASPYIINTLGSTNYEFYIQSDCGGGDLSEWAGPFLFTTPCDSEIAPWSEDFSNNGYIPDCWEQGASNGEDWIFDDVAPFQTHIGNYGTMNGSTASGGYFAWVDDNPPHNIGTSLLSPMIDVSGLTIPMLTFYLISDNQGYTNVDFRVDVWDGANWNIGAFASSSNTNGGWEKFYVLLNTLNISGDIRLRFVVDEMNGSGFRDDIAIDDISITEGACSPVSALGATNITASQADLSWTENNLATAWNVEYEITGFIQGNGTEESGVTNPYTLSGLDMNTTYDYYVQSDCGGGQSTWTGPFTFTTLCVSTTGTDTQLACENYTWIDGINYTTDNNTATHTIIGGAANGCDSIVTLDLTIAQANNAGLDNSITVCLNQPVDLDTLLSAGAEAGGVWLTPAGIPISGSVITSNLANVYDYRYEVSSLGCPTVFAVISITVDPGCDYLSIKNEILTDISVFPNPATSVLTILNPSNISSLKVEILDMNGRIVLVENKALNNTYEATLAIENLEKGVYTLRVYNSENQKTFKIIRQ</sequence>
<evidence type="ECO:0000256" key="1">
    <source>
        <dbReference type="ARBA" id="ARBA00022729"/>
    </source>
</evidence>
<accession>A0A4Q4KR97</accession>
<keyword evidence="5" id="KW-1185">Reference proteome</keyword>
<gene>
    <name evidence="4" type="ORF">ERX46_01905</name>
</gene>
<keyword evidence="1" id="KW-0732">Signal</keyword>
<dbReference type="Proteomes" id="UP000293952">
    <property type="component" value="Unassembled WGS sequence"/>
</dbReference>
<dbReference type="InterPro" id="IPR000998">
    <property type="entry name" value="MAM_dom"/>
</dbReference>
<dbReference type="InterPro" id="IPR013320">
    <property type="entry name" value="ConA-like_dom_sf"/>
</dbReference>
<dbReference type="Pfam" id="PF20009">
    <property type="entry name" value="GEVED"/>
    <property type="match status" value="1"/>
</dbReference>
<dbReference type="Pfam" id="PF18962">
    <property type="entry name" value="Por_Secre_tail"/>
    <property type="match status" value="1"/>
</dbReference>
<dbReference type="InterPro" id="IPR026444">
    <property type="entry name" value="Secre_tail"/>
</dbReference>
<proteinExistence type="predicted"/>
<dbReference type="RefSeq" id="WP_130092140.1">
    <property type="nucleotide sequence ID" value="NZ_SETE01000001.1"/>
</dbReference>
<dbReference type="SUPFAM" id="SSF49265">
    <property type="entry name" value="Fibronectin type III"/>
    <property type="match status" value="2"/>
</dbReference>
<protein>
    <submittedName>
        <fullName evidence="4">T9SS type A sorting domain-containing protein</fullName>
    </submittedName>
</protein>
<dbReference type="EMBL" id="SETE01000001">
    <property type="protein sequence ID" value="RYM35773.1"/>
    <property type="molecule type" value="Genomic_DNA"/>
</dbReference>
<reference evidence="4 5" key="1">
    <citation type="submission" date="2019-02" db="EMBL/GenBank/DDBJ databases">
        <title>Genome sequence of the sea-ice species Brumimicrobium glaciale.</title>
        <authorList>
            <person name="Bowman J.P."/>
        </authorList>
    </citation>
    <scope>NUCLEOTIDE SEQUENCE [LARGE SCALE GENOMIC DNA]</scope>
    <source>
        <strain evidence="4 5">IC156</strain>
    </source>
</reference>
<dbReference type="SMART" id="SM00060">
    <property type="entry name" value="FN3"/>
    <property type="match status" value="3"/>
</dbReference>
<dbReference type="SUPFAM" id="SSF49899">
    <property type="entry name" value="Concanavalin A-like lectins/glucanases"/>
    <property type="match status" value="4"/>
</dbReference>
<feature type="domain" description="MAM" evidence="2">
    <location>
        <begin position="1000"/>
        <end position="1171"/>
    </location>
</feature>
<dbReference type="GO" id="GO:0004553">
    <property type="term" value="F:hydrolase activity, hydrolyzing O-glycosyl compounds"/>
    <property type="evidence" value="ECO:0007669"/>
    <property type="project" value="UniProtKB-ARBA"/>
</dbReference>
<dbReference type="PANTHER" id="PTHR23282:SF101">
    <property type="entry name" value="MAM DOMAIN-CONTAINING PROTEIN"/>
    <property type="match status" value="1"/>
</dbReference>
<dbReference type="InterPro" id="IPR051560">
    <property type="entry name" value="MAM_domain-containing"/>
</dbReference>
<dbReference type="InterPro" id="IPR036116">
    <property type="entry name" value="FN3_sf"/>
</dbReference>
<dbReference type="PROSITE" id="PS50060">
    <property type="entry name" value="MAM_2"/>
    <property type="match status" value="3"/>
</dbReference>
<dbReference type="Gene3D" id="2.60.120.200">
    <property type="match status" value="4"/>
</dbReference>
<name>A0A4Q4KR97_9FLAO</name>
<dbReference type="CDD" id="cd00063">
    <property type="entry name" value="FN3"/>
    <property type="match status" value="1"/>
</dbReference>
<feature type="domain" description="Fibronectin type-III" evidence="3">
    <location>
        <begin position="633"/>
        <end position="725"/>
    </location>
</feature>
<comment type="caution">
    <text evidence="4">The sequence shown here is derived from an EMBL/GenBank/DDBJ whole genome shotgun (WGS) entry which is preliminary data.</text>
</comment>
<dbReference type="OrthoDB" id="9792152at2"/>
<dbReference type="GO" id="GO:0005975">
    <property type="term" value="P:carbohydrate metabolic process"/>
    <property type="evidence" value="ECO:0007669"/>
    <property type="project" value="UniProtKB-ARBA"/>
</dbReference>
<dbReference type="GO" id="GO:0016020">
    <property type="term" value="C:membrane"/>
    <property type="evidence" value="ECO:0007669"/>
    <property type="project" value="InterPro"/>
</dbReference>
<dbReference type="InterPro" id="IPR013783">
    <property type="entry name" value="Ig-like_fold"/>
</dbReference>
<evidence type="ECO:0000259" key="3">
    <source>
        <dbReference type="PROSITE" id="PS50853"/>
    </source>
</evidence>
<dbReference type="PROSITE" id="PS50853">
    <property type="entry name" value="FN3"/>
    <property type="match status" value="2"/>
</dbReference>
<dbReference type="NCBIfam" id="TIGR04183">
    <property type="entry name" value="Por_Secre_tail"/>
    <property type="match status" value="1"/>
</dbReference>